<feature type="compositionally biased region" description="Polar residues" evidence="1">
    <location>
        <begin position="429"/>
        <end position="442"/>
    </location>
</feature>
<accession>A0A165C0R9</accession>
<dbReference type="EMBL" id="KV424248">
    <property type="protein sequence ID" value="KZT50064.1"/>
    <property type="molecule type" value="Genomic_DNA"/>
</dbReference>
<sequence>MSRAVAAKYRVGPPAQAAASQLSSTLVFSTRHWRMNMGSPPCLLDVIEDCVLEAFGRPLPSNVLIGWNDVYGWLSHWALLGIPLTVTKTTLPKNPEALNFKKPSEISLEKIGKGLLAKGHTGPELRLLSYILCSFWSMLGRKLMDLYTLPELDVSFRTTFWVPIFTRFLMSSRCQYLHACLLIFIQDECAEMHKCLGIHPDAILLYSLTRVKTELHELDGSRANIHVSGSWSEIYQSSLFTQLLERLEDKTRSPKLVSNGSAAFSKCCVAVAGVIRVVQERGFELSSDSQLWGTYVYDCAMKLILEAFTEKIVDSSDLYLLLEDCFHVWRQLHCEDGPVILFGTDDILLLYGVDSTTLGRRDKWMSPLTIEVINNGPRVDQVPSLQMSERPMLRNNISLEHLWSRAAEDENEAMALLPLQPEESRDPNKGSQSTQEHPTLASSMPGGALNVGVGNAAATAVAAGLLASPGSNRLNPPLLGDKRAHKEVVDAVQTVHVQPSGFPPVNPDKSKLSVQEPEVPLPAGSERSVLRVAPIGEEAQAEKGPQRQRLGLEKRGDEETGPGEMTSEKSWYVRTYMDQDRSNSSDTPEMQHRVLATSLSDGRKLPPGHKVTNPLAHHPDSLSQCISSHVQVDEATGIESMLLHVNTESLLPADILVLRTVAEEIQACVNSIKNGDIQGAVYLATDGRDYFKEVRICEAATRNNFSIASFGGPHILGAQHCATQAAVVHPQLLLSRAIGEQSSYISVLLRPVGLTSIQTSWDITVYFWVSIDLLL</sequence>
<dbReference type="AlphaFoldDB" id="A0A165C0R9"/>
<organism evidence="2 3">
    <name type="scientific">Calocera cornea HHB12733</name>
    <dbReference type="NCBI Taxonomy" id="1353952"/>
    <lineage>
        <taxon>Eukaryota</taxon>
        <taxon>Fungi</taxon>
        <taxon>Dikarya</taxon>
        <taxon>Basidiomycota</taxon>
        <taxon>Agaricomycotina</taxon>
        <taxon>Dacrymycetes</taxon>
        <taxon>Dacrymycetales</taxon>
        <taxon>Dacrymycetaceae</taxon>
        <taxon>Calocera</taxon>
    </lineage>
</organism>
<feature type="compositionally biased region" description="Basic and acidic residues" evidence="1">
    <location>
        <begin position="540"/>
        <end position="558"/>
    </location>
</feature>
<reference evidence="2 3" key="1">
    <citation type="journal article" date="2016" name="Mol. Biol. Evol.">
        <title>Comparative Genomics of Early-Diverging Mushroom-Forming Fungi Provides Insights into the Origins of Lignocellulose Decay Capabilities.</title>
        <authorList>
            <person name="Nagy L.G."/>
            <person name="Riley R."/>
            <person name="Tritt A."/>
            <person name="Adam C."/>
            <person name="Daum C."/>
            <person name="Floudas D."/>
            <person name="Sun H."/>
            <person name="Yadav J.S."/>
            <person name="Pangilinan J."/>
            <person name="Larsson K.H."/>
            <person name="Matsuura K."/>
            <person name="Barry K."/>
            <person name="Labutti K."/>
            <person name="Kuo R."/>
            <person name="Ohm R.A."/>
            <person name="Bhattacharya S.S."/>
            <person name="Shirouzu T."/>
            <person name="Yoshinaga Y."/>
            <person name="Martin F.M."/>
            <person name="Grigoriev I.V."/>
            <person name="Hibbett D.S."/>
        </authorList>
    </citation>
    <scope>NUCLEOTIDE SEQUENCE [LARGE SCALE GENOMIC DNA]</scope>
    <source>
        <strain evidence="2 3">HHB12733</strain>
    </source>
</reference>
<feature type="region of interest" description="Disordered" evidence="1">
    <location>
        <begin position="535"/>
        <end position="567"/>
    </location>
</feature>
<gene>
    <name evidence="2" type="ORF">CALCODRAFT_513515</name>
</gene>
<evidence type="ECO:0000313" key="3">
    <source>
        <dbReference type="Proteomes" id="UP000076842"/>
    </source>
</evidence>
<dbReference type="Proteomes" id="UP000076842">
    <property type="component" value="Unassembled WGS sequence"/>
</dbReference>
<protein>
    <submittedName>
        <fullName evidence="2">Uncharacterized protein</fullName>
    </submittedName>
</protein>
<proteinExistence type="predicted"/>
<dbReference type="InParanoid" id="A0A165C0R9"/>
<keyword evidence="3" id="KW-1185">Reference proteome</keyword>
<evidence type="ECO:0000256" key="1">
    <source>
        <dbReference type="SAM" id="MobiDB-lite"/>
    </source>
</evidence>
<feature type="region of interest" description="Disordered" evidence="1">
    <location>
        <begin position="498"/>
        <end position="523"/>
    </location>
</feature>
<evidence type="ECO:0000313" key="2">
    <source>
        <dbReference type="EMBL" id="KZT50064.1"/>
    </source>
</evidence>
<feature type="region of interest" description="Disordered" evidence="1">
    <location>
        <begin position="421"/>
        <end position="446"/>
    </location>
</feature>
<name>A0A165C0R9_9BASI</name>